<dbReference type="Pfam" id="PF19655">
    <property type="entry name" value="DUF6158"/>
    <property type="match status" value="1"/>
</dbReference>
<feature type="region of interest" description="Disordered" evidence="1">
    <location>
        <begin position="34"/>
        <end position="53"/>
    </location>
</feature>
<protein>
    <submittedName>
        <fullName evidence="2">Uncharacterized protein</fullName>
    </submittedName>
</protein>
<sequence length="75" mass="8657">MGYLGGMHPLGIPPAQLSDEALLHELANLHETRHDTLRHGSEDALTNHSRRTDELEREYLRRFPDREVSSARLRN</sequence>
<dbReference type="EMBL" id="BMPI01000043">
    <property type="protein sequence ID" value="GGM59579.1"/>
    <property type="molecule type" value="Genomic_DNA"/>
</dbReference>
<dbReference type="Proteomes" id="UP000642070">
    <property type="component" value="Unassembled WGS sequence"/>
</dbReference>
<organism evidence="2 3">
    <name type="scientific">Dactylosporangium sucinum</name>
    <dbReference type="NCBI Taxonomy" id="1424081"/>
    <lineage>
        <taxon>Bacteria</taxon>
        <taxon>Bacillati</taxon>
        <taxon>Actinomycetota</taxon>
        <taxon>Actinomycetes</taxon>
        <taxon>Micromonosporales</taxon>
        <taxon>Micromonosporaceae</taxon>
        <taxon>Dactylosporangium</taxon>
    </lineage>
</organism>
<gene>
    <name evidence="2" type="ORF">GCM10007977_071420</name>
</gene>
<keyword evidence="3" id="KW-1185">Reference proteome</keyword>
<reference evidence="2" key="2">
    <citation type="submission" date="2020-09" db="EMBL/GenBank/DDBJ databases">
        <authorList>
            <person name="Sun Q."/>
            <person name="Ohkuma M."/>
        </authorList>
    </citation>
    <scope>NUCLEOTIDE SEQUENCE</scope>
    <source>
        <strain evidence="2">JCM 19831</strain>
    </source>
</reference>
<reference evidence="2" key="1">
    <citation type="journal article" date="2014" name="Int. J. Syst. Evol. Microbiol.">
        <title>Complete genome sequence of Corynebacterium casei LMG S-19264T (=DSM 44701T), isolated from a smear-ripened cheese.</title>
        <authorList>
            <consortium name="US DOE Joint Genome Institute (JGI-PGF)"/>
            <person name="Walter F."/>
            <person name="Albersmeier A."/>
            <person name="Kalinowski J."/>
            <person name="Ruckert C."/>
        </authorList>
    </citation>
    <scope>NUCLEOTIDE SEQUENCE</scope>
    <source>
        <strain evidence="2">JCM 19831</strain>
    </source>
</reference>
<proteinExistence type="predicted"/>
<dbReference type="AlphaFoldDB" id="A0A917X3M3"/>
<comment type="caution">
    <text evidence="2">The sequence shown here is derived from an EMBL/GenBank/DDBJ whole genome shotgun (WGS) entry which is preliminary data.</text>
</comment>
<name>A0A917X3M3_9ACTN</name>
<dbReference type="InterPro" id="IPR046156">
    <property type="entry name" value="DUF6158"/>
</dbReference>
<evidence type="ECO:0000256" key="1">
    <source>
        <dbReference type="SAM" id="MobiDB-lite"/>
    </source>
</evidence>
<evidence type="ECO:0000313" key="3">
    <source>
        <dbReference type="Proteomes" id="UP000642070"/>
    </source>
</evidence>
<evidence type="ECO:0000313" key="2">
    <source>
        <dbReference type="EMBL" id="GGM59579.1"/>
    </source>
</evidence>
<accession>A0A917X3M3</accession>